<evidence type="ECO:0000256" key="2">
    <source>
        <dbReference type="ARBA" id="ARBA00023125"/>
    </source>
</evidence>
<keyword evidence="1" id="KW-0805">Transcription regulation</keyword>
<evidence type="ECO:0000256" key="1">
    <source>
        <dbReference type="ARBA" id="ARBA00023015"/>
    </source>
</evidence>
<proteinExistence type="predicted"/>
<dbReference type="Proteomes" id="UP001500368">
    <property type="component" value="Unassembled WGS sequence"/>
</dbReference>
<keyword evidence="3" id="KW-0804">Transcription</keyword>
<dbReference type="RefSeq" id="WP_345476707.1">
    <property type="nucleotide sequence ID" value="NZ_BAABLW010000003.1"/>
</dbReference>
<comment type="caution">
    <text evidence="6">The sequence shown here is derived from an EMBL/GenBank/DDBJ whole genome shotgun (WGS) entry which is preliminary data.</text>
</comment>
<organism evidence="6 7">
    <name type="scientific">Nesterenkonia rhizosphaerae</name>
    <dbReference type="NCBI Taxonomy" id="1348272"/>
    <lineage>
        <taxon>Bacteria</taxon>
        <taxon>Bacillati</taxon>
        <taxon>Actinomycetota</taxon>
        <taxon>Actinomycetes</taxon>
        <taxon>Micrococcales</taxon>
        <taxon>Micrococcaceae</taxon>
        <taxon>Nesterenkonia</taxon>
    </lineage>
</organism>
<feature type="domain" description="HTH tetR-type" evidence="5">
    <location>
        <begin position="14"/>
        <end position="74"/>
    </location>
</feature>
<keyword evidence="7" id="KW-1185">Reference proteome</keyword>
<dbReference type="Gene3D" id="1.10.357.10">
    <property type="entry name" value="Tetracycline Repressor, domain 2"/>
    <property type="match status" value="1"/>
</dbReference>
<feature type="DNA-binding region" description="H-T-H motif" evidence="4">
    <location>
        <begin position="37"/>
        <end position="56"/>
    </location>
</feature>
<name>A0ABP9FRX1_9MICC</name>
<evidence type="ECO:0000313" key="7">
    <source>
        <dbReference type="Proteomes" id="UP001500368"/>
    </source>
</evidence>
<sequence>MVPTDNLQRKTQLTPGARAVLDAASALFYERGIGAVGVDAVAASAGVTKKTIYDRFSSKAALVCAYLQERDYRYRQWLENWIAAHPEEEPVLAVFDALESWMAEHGRQGCAFVHAHAELLSTPEHPAHEIIRGQKRWLQQKFQQLLEESGHQQSQQMATALLTLHEGATVLRSVSDFPAAISDARTSAAQLLP</sequence>
<dbReference type="SUPFAM" id="SSF46689">
    <property type="entry name" value="Homeodomain-like"/>
    <property type="match status" value="1"/>
</dbReference>
<evidence type="ECO:0000313" key="6">
    <source>
        <dbReference type="EMBL" id="GAA4914698.1"/>
    </source>
</evidence>
<evidence type="ECO:0000256" key="3">
    <source>
        <dbReference type="ARBA" id="ARBA00023163"/>
    </source>
</evidence>
<dbReference type="InterPro" id="IPR009057">
    <property type="entry name" value="Homeodomain-like_sf"/>
</dbReference>
<dbReference type="EMBL" id="BAABLW010000003">
    <property type="protein sequence ID" value="GAA4914698.1"/>
    <property type="molecule type" value="Genomic_DNA"/>
</dbReference>
<accession>A0ABP9FRX1</accession>
<dbReference type="PRINTS" id="PR00455">
    <property type="entry name" value="HTHTETR"/>
</dbReference>
<gene>
    <name evidence="6" type="ORF">GCM10025790_07090</name>
</gene>
<dbReference type="InterPro" id="IPR036271">
    <property type="entry name" value="Tet_transcr_reg_TetR-rel_C_sf"/>
</dbReference>
<evidence type="ECO:0000259" key="5">
    <source>
        <dbReference type="PROSITE" id="PS50977"/>
    </source>
</evidence>
<dbReference type="InterPro" id="IPR001647">
    <property type="entry name" value="HTH_TetR"/>
</dbReference>
<dbReference type="SUPFAM" id="SSF48498">
    <property type="entry name" value="Tetracyclin repressor-like, C-terminal domain"/>
    <property type="match status" value="1"/>
</dbReference>
<evidence type="ECO:0000256" key="4">
    <source>
        <dbReference type="PROSITE-ProRule" id="PRU00335"/>
    </source>
</evidence>
<protein>
    <submittedName>
        <fullName evidence="6">TetR/AcrR family transcriptional regulator</fullName>
    </submittedName>
</protein>
<dbReference type="PANTHER" id="PTHR47506:SF1">
    <property type="entry name" value="HTH-TYPE TRANSCRIPTIONAL REGULATOR YJDC"/>
    <property type="match status" value="1"/>
</dbReference>
<dbReference type="PROSITE" id="PS50977">
    <property type="entry name" value="HTH_TETR_2"/>
    <property type="match status" value="1"/>
</dbReference>
<dbReference type="PANTHER" id="PTHR47506">
    <property type="entry name" value="TRANSCRIPTIONAL REGULATORY PROTEIN"/>
    <property type="match status" value="1"/>
</dbReference>
<keyword evidence="2 4" id="KW-0238">DNA-binding</keyword>
<dbReference type="Pfam" id="PF00440">
    <property type="entry name" value="TetR_N"/>
    <property type="match status" value="1"/>
</dbReference>
<reference evidence="7" key="1">
    <citation type="journal article" date="2019" name="Int. J. Syst. Evol. Microbiol.">
        <title>The Global Catalogue of Microorganisms (GCM) 10K type strain sequencing project: providing services to taxonomists for standard genome sequencing and annotation.</title>
        <authorList>
            <consortium name="The Broad Institute Genomics Platform"/>
            <consortium name="The Broad Institute Genome Sequencing Center for Infectious Disease"/>
            <person name="Wu L."/>
            <person name="Ma J."/>
        </authorList>
    </citation>
    <scope>NUCLEOTIDE SEQUENCE [LARGE SCALE GENOMIC DNA]</scope>
    <source>
        <strain evidence="7">JCM 19129</strain>
    </source>
</reference>